<organism evidence="3 4">
    <name type="scientific">Rhynchospora breviuscula</name>
    <dbReference type="NCBI Taxonomy" id="2022672"/>
    <lineage>
        <taxon>Eukaryota</taxon>
        <taxon>Viridiplantae</taxon>
        <taxon>Streptophyta</taxon>
        <taxon>Embryophyta</taxon>
        <taxon>Tracheophyta</taxon>
        <taxon>Spermatophyta</taxon>
        <taxon>Magnoliopsida</taxon>
        <taxon>Liliopsida</taxon>
        <taxon>Poales</taxon>
        <taxon>Cyperaceae</taxon>
        <taxon>Cyperoideae</taxon>
        <taxon>Rhynchosporeae</taxon>
        <taxon>Rhynchospora</taxon>
    </lineage>
</organism>
<dbReference type="EMBL" id="JAMQYH010000004">
    <property type="protein sequence ID" value="KAJ1691529.1"/>
    <property type="molecule type" value="Genomic_DNA"/>
</dbReference>
<dbReference type="PROSITE" id="PS50110">
    <property type="entry name" value="RESPONSE_REGULATORY"/>
    <property type="match status" value="1"/>
</dbReference>
<evidence type="ECO:0000259" key="2">
    <source>
        <dbReference type="PROSITE" id="PS50110"/>
    </source>
</evidence>
<keyword evidence="4" id="KW-1185">Reference proteome</keyword>
<protein>
    <recommendedName>
        <fullName evidence="2">Response regulatory domain-containing protein</fullName>
    </recommendedName>
</protein>
<dbReference type="PANTHER" id="PTHR43228">
    <property type="entry name" value="TWO-COMPONENT RESPONSE REGULATOR"/>
    <property type="match status" value="1"/>
</dbReference>
<evidence type="ECO:0000256" key="1">
    <source>
        <dbReference type="PROSITE-ProRule" id="PRU00169"/>
    </source>
</evidence>
<dbReference type="Proteomes" id="UP001151287">
    <property type="component" value="Unassembled WGS sequence"/>
</dbReference>
<dbReference type="InterPro" id="IPR001789">
    <property type="entry name" value="Sig_transdc_resp-reg_receiver"/>
</dbReference>
<comment type="caution">
    <text evidence="3">The sequence shown here is derived from an EMBL/GenBank/DDBJ whole genome shotgun (WGS) entry which is preliminary data.</text>
</comment>
<dbReference type="AlphaFoldDB" id="A0A9Q0HMM5"/>
<dbReference type="GO" id="GO:0000160">
    <property type="term" value="P:phosphorelay signal transduction system"/>
    <property type="evidence" value="ECO:0007669"/>
    <property type="project" value="InterPro"/>
</dbReference>
<dbReference type="SMART" id="SM00448">
    <property type="entry name" value="REC"/>
    <property type="match status" value="1"/>
</dbReference>
<dbReference type="Pfam" id="PF00072">
    <property type="entry name" value="Response_reg"/>
    <property type="match status" value="1"/>
</dbReference>
<dbReference type="SUPFAM" id="SSF52172">
    <property type="entry name" value="CheY-like"/>
    <property type="match status" value="1"/>
</dbReference>
<accession>A0A9Q0HMM5</accession>
<feature type="domain" description="Response regulatory" evidence="2">
    <location>
        <begin position="1"/>
        <end position="97"/>
    </location>
</feature>
<dbReference type="OrthoDB" id="21225at2759"/>
<proteinExistence type="predicted"/>
<reference evidence="3" key="1">
    <citation type="journal article" date="2022" name="Cell">
        <title>Repeat-based holocentromeres influence genome architecture and karyotype evolution.</title>
        <authorList>
            <person name="Hofstatter P.G."/>
            <person name="Thangavel G."/>
            <person name="Lux T."/>
            <person name="Neumann P."/>
            <person name="Vondrak T."/>
            <person name="Novak P."/>
            <person name="Zhang M."/>
            <person name="Costa L."/>
            <person name="Castellani M."/>
            <person name="Scott A."/>
            <person name="Toegelov H."/>
            <person name="Fuchs J."/>
            <person name="Mata-Sucre Y."/>
            <person name="Dias Y."/>
            <person name="Vanzela A.L.L."/>
            <person name="Huettel B."/>
            <person name="Almeida C.C.S."/>
            <person name="Simkova H."/>
            <person name="Souza G."/>
            <person name="Pedrosa-Harand A."/>
            <person name="Macas J."/>
            <person name="Mayer K.F.X."/>
            <person name="Houben A."/>
            <person name="Marques A."/>
        </authorList>
    </citation>
    <scope>NUCLEOTIDE SEQUENCE</scope>
    <source>
        <strain evidence="3">RhyBre1mFocal</strain>
    </source>
</reference>
<keyword evidence="1" id="KW-0597">Phosphoprotein</keyword>
<dbReference type="Gene3D" id="3.40.50.2300">
    <property type="match status" value="1"/>
</dbReference>
<dbReference type="PANTHER" id="PTHR43228:SF1">
    <property type="entry name" value="TWO-COMPONENT RESPONSE REGULATOR ARR22"/>
    <property type="match status" value="1"/>
</dbReference>
<evidence type="ECO:0000313" key="3">
    <source>
        <dbReference type="EMBL" id="KAJ1691529.1"/>
    </source>
</evidence>
<dbReference type="CDD" id="cd17546">
    <property type="entry name" value="REC_hyHK_CKI1_RcsC-like"/>
    <property type="match status" value="1"/>
</dbReference>
<name>A0A9Q0HMM5_9POAL</name>
<dbReference type="InterPro" id="IPR011006">
    <property type="entry name" value="CheY-like_superfamily"/>
</dbReference>
<dbReference type="InterPro" id="IPR052048">
    <property type="entry name" value="ST_Response_Regulator"/>
</dbReference>
<feature type="modified residue" description="4-aspartylphosphate" evidence="1">
    <location>
        <position position="34"/>
    </location>
</feature>
<gene>
    <name evidence="3" type="ORF">LUZ63_015684</name>
</gene>
<evidence type="ECO:0000313" key="4">
    <source>
        <dbReference type="Proteomes" id="UP001151287"/>
    </source>
</evidence>
<sequence length="100" mass="11079">MLSRFGFEITEAEDGKKAIDQILDGNKYNLVLIDKEMPNMDGVEATRTLRGMGISTKFVAITADANSMGAFLDAGVDKFLLKPLNFRTLTDILKAFNFLN</sequence>